<dbReference type="InterPro" id="IPR032834">
    <property type="entry name" value="NatK-like_C"/>
</dbReference>
<dbReference type="SMART" id="SM00387">
    <property type="entry name" value="HATPase_c"/>
    <property type="match status" value="1"/>
</dbReference>
<feature type="transmembrane region" description="Helical" evidence="1">
    <location>
        <begin position="196"/>
        <end position="215"/>
    </location>
</feature>
<keyword evidence="3" id="KW-0808">Transferase</keyword>
<dbReference type="Pfam" id="PF14501">
    <property type="entry name" value="HATPase_c_5"/>
    <property type="match status" value="1"/>
</dbReference>
<keyword evidence="4" id="KW-1185">Reference proteome</keyword>
<dbReference type="CDD" id="cd16935">
    <property type="entry name" value="HATPase_AgrC-ComD-like"/>
    <property type="match status" value="1"/>
</dbReference>
<feature type="transmembrane region" description="Helical" evidence="1">
    <location>
        <begin position="37"/>
        <end position="56"/>
    </location>
</feature>
<dbReference type="InterPro" id="IPR003594">
    <property type="entry name" value="HATPase_dom"/>
</dbReference>
<evidence type="ECO:0000313" key="3">
    <source>
        <dbReference type="EMBL" id="GAA4920684.1"/>
    </source>
</evidence>
<gene>
    <name evidence="3" type="ORF">GCM10025790_15980</name>
</gene>
<feature type="transmembrane region" description="Helical" evidence="1">
    <location>
        <begin position="12"/>
        <end position="30"/>
    </location>
</feature>
<evidence type="ECO:0000313" key="4">
    <source>
        <dbReference type="Proteomes" id="UP001500368"/>
    </source>
</evidence>
<dbReference type="GO" id="GO:0016301">
    <property type="term" value="F:kinase activity"/>
    <property type="evidence" value="ECO:0007669"/>
    <property type="project" value="UniProtKB-KW"/>
</dbReference>
<feature type="transmembrane region" description="Helical" evidence="1">
    <location>
        <begin position="157"/>
        <end position="176"/>
    </location>
</feature>
<keyword evidence="3" id="KW-0418">Kinase</keyword>
<dbReference type="Gene3D" id="3.30.565.10">
    <property type="entry name" value="Histidine kinase-like ATPase, C-terminal domain"/>
    <property type="match status" value="1"/>
</dbReference>
<proteinExistence type="predicted"/>
<dbReference type="EMBL" id="BAABLW010000007">
    <property type="protein sequence ID" value="GAA4920684.1"/>
    <property type="molecule type" value="Genomic_DNA"/>
</dbReference>
<evidence type="ECO:0000259" key="2">
    <source>
        <dbReference type="SMART" id="SM00387"/>
    </source>
</evidence>
<feature type="transmembrane region" description="Helical" evidence="1">
    <location>
        <begin position="124"/>
        <end position="145"/>
    </location>
</feature>
<organism evidence="3 4">
    <name type="scientific">Nesterenkonia rhizosphaerae</name>
    <dbReference type="NCBI Taxonomy" id="1348272"/>
    <lineage>
        <taxon>Bacteria</taxon>
        <taxon>Bacillati</taxon>
        <taxon>Actinomycetota</taxon>
        <taxon>Actinomycetes</taxon>
        <taxon>Micrococcales</taxon>
        <taxon>Micrococcaceae</taxon>
        <taxon>Nesterenkonia</taxon>
    </lineage>
</organism>
<reference evidence="4" key="1">
    <citation type="journal article" date="2019" name="Int. J. Syst. Evol. Microbiol.">
        <title>The Global Catalogue of Microorganisms (GCM) 10K type strain sequencing project: providing services to taxonomists for standard genome sequencing and annotation.</title>
        <authorList>
            <consortium name="The Broad Institute Genomics Platform"/>
            <consortium name="The Broad Institute Genome Sequencing Center for Infectious Disease"/>
            <person name="Wu L."/>
            <person name="Ma J."/>
        </authorList>
    </citation>
    <scope>NUCLEOTIDE SEQUENCE [LARGE SCALE GENOMIC DNA]</scope>
    <source>
        <strain evidence="4">JCM 19129</strain>
    </source>
</reference>
<comment type="caution">
    <text evidence="3">The sequence shown here is derived from an EMBL/GenBank/DDBJ whole genome shotgun (WGS) entry which is preliminary data.</text>
</comment>
<dbReference type="Proteomes" id="UP001500368">
    <property type="component" value="Unassembled WGS sequence"/>
</dbReference>
<evidence type="ECO:0000256" key="1">
    <source>
        <dbReference type="SAM" id="Phobius"/>
    </source>
</evidence>
<dbReference type="InterPro" id="IPR036890">
    <property type="entry name" value="HATPase_C_sf"/>
</dbReference>
<accession>A0ABP9G0B3</accession>
<dbReference type="PANTHER" id="PTHR40448:SF1">
    <property type="entry name" value="TWO-COMPONENT SENSOR HISTIDINE KINASE"/>
    <property type="match status" value="1"/>
</dbReference>
<feature type="domain" description="Histidine kinase/HSP90-like ATPase" evidence="2">
    <location>
        <begin position="328"/>
        <end position="436"/>
    </location>
</feature>
<feature type="transmembrane region" description="Helical" evidence="1">
    <location>
        <begin position="94"/>
        <end position="112"/>
    </location>
</feature>
<name>A0ABP9G0B3_9MICC</name>
<keyword evidence="1" id="KW-0472">Membrane</keyword>
<dbReference type="PANTHER" id="PTHR40448">
    <property type="entry name" value="TWO-COMPONENT SENSOR HISTIDINE KINASE"/>
    <property type="match status" value="1"/>
</dbReference>
<dbReference type="SUPFAM" id="SSF55874">
    <property type="entry name" value="ATPase domain of HSP90 chaperone/DNA topoisomerase II/histidine kinase"/>
    <property type="match status" value="1"/>
</dbReference>
<dbReference type="RefSeq" id="WP_345477522.1">
    <property type="nucleotide sequence ID" value="NZ_BAABLW010000007.1"/>
</dbReference>
<feature type="transmembrane region" description="Helical" evidence="1">
    <location>
        <begin position="62"/>
        <end position="82"/>
    </location>
</feature>
<sequence length="437" mass="47396">MTDLAALPDIPRVLTATAEWAACLLYILMLGRRRSTAVLVALAGVALVLLLGVHLLAEMLPLAFWTPGMLVAAGVMYAFLALAARTSPIVTGYLLARAFVLAELVASLHWQLHVFFFPTPAAEVGQALVTVAVYAACFATVLLIERRLFLRGRAPEVEVRALAAAAAVAVVTFMMSNLSFISTNTPFSGPEGLSVFYIRTLVDLAGYVALLALHAQRQHLHQLREVDAMAQLVRSQHQQYLQSKRNIDEVNRKYHDLKHYITAFRAESDPTSQAGYLDKLEQSLSGYAQQIETGNGILDAVLTAKLAEAEERQVPVTVVADGRLLEPIEPLDISALFGNALDNALHASAAVPDPKRRFIRVGVQARRGFVVAEVENSFHGVLEFDDGLPVSTKGDSAHHGYGLRNMRQIAEHYGGTLSLRAESGVFTVAVVLPVVSA</sequence>
<protein>
    <submittedName>
        <fullName evidence="3">Sensor histidine kinase</fullName>
    </submittedName>
</protein>
<keyword evidence="1" id="KW-1133">Transmembrane helix</keyword>
<keyword evidence="1" id="KW-0812">Transmembrane</keyword>